<dbReference type="OrthoDB" id="9765647at2"/>
<dbReference type="Pfam" id="PF06500">
    <property type="entry name" value="FrsA-like"/>
    <property type="match status" value="1"/>
</dbReference>
<keyword evidence="2" id="KW-0378">Hydrolase</keyword>
<comment type="caution">
    <text evidence="3">The sequence shown here is derived from an EMBL/GenBank/DDBJ whole genome shotgun (WGS) entry which is preliminary data.</text>
</comment>
<evidence type="ECO:0000313" key="4">
    <source>
        <dbReference type="Proteomes" id="UP000186040"/>
    </source>
</evidence>
<dbReference type="PANTHER" id="PTHR22946:SF12">
    <property type="entry name" value="CONIDIAL PIGMENT BIOSYNTHESIS PROTEIN AYG1 (AFU_ORTHOLOGUE AFUA_2G17550)"/>
    <property type="match status" value="1"/>
</dbReference>
<accession>A0A1Q9LNY7</accession>
<dbReference type="InterPro" id="IPR029058">
    <property type="entry name" value="AB_hydrolase_fold"/>
</dbReference>
<protein>
    <recommendedName>
        <fullName evidence="5">Alpha/beta hydrolase</fullName>
    </recommendedName>
</protein>
<proteinExistence type="inferred from homology"/>
<dbReference type="RefSeq" id="WP_075974619.1">
    <property type="nucleotide sequence ID" value="NZ_MKQR01000009.1"/>
</dbReference>
<dbReference type="EMBL" id="MKQR01000009">
    <property type="protein sequence ID" value="OLR93721.1"/>
    <property type="molecule type" value="Genomic_DNA"/>
</dbReference>
<comment type="similarity">
    <text evidence="1">Belongs to the AB hydrolase superfamily.</text>
</comment>
<keyword evidence="4" id="KW-1185">Reference proteome</keyword>
<dbReference type="InterPro" id="IPR010520">
    <property type="entry name" value="FrsA-like"/>
</dbReference>
<dbReference type="Gene3D" id="3.40.50.1820">
    <property type="entry name" value="alpha/beta hydrolase"/>
    <property type="match status" value="1"/>
</dbReference>
<gene>
    <name evidence="3" type="ORF">BJP25_15810</name>
</gene>
<evidence type="ECO:0000256" key="1">
    <source>
        <dbReference type="ARBA" id="ARBA00008645"/>
    </source>
</evidence>
<organism evidence="3 4">
    <name type="scientific">Actinokineospora bangkokensis</name>
    <dbReference type="NCBI Taxonomy" id="1193682"/>
    <lineage>
        <taxon>Bacteria</taxon>
        <taxon>Bacillati</taxon>
        <taxon>Actinomycetota</taxon>
        <taxon>Actinomycetes</taxon>
        <taxon>Pseudonocardiales</taxon>
        <taxon>Pseudonocardiaceae</taxon>
        <taxon>Actinokineospora</taxon>
    </lineage>
</organism>
<evidence type="ECO:0000256" key="2">
    <source>
        <dbReference type="ARBA" id="ARBA00022801"/>
    </source>
</evidence>
<dbReference type="InterPro" id="IPR050261">
    <property type="entry name" value="FrsA_esterase"/>
</dbReference>
<dbReference type="Proteomes" id="UP000186040">
    <property type="component" value="Unassembled WGS sequence"/>
</dbReference>
<dbReference type="AlphaFoldDB" id="A0A1Q9LNY7"/>
<name>A0A1Q9LNY7_9PSEU</name>
<dbReference type="PANTHER" id="PTHR22946">
    <property type="entry name" value="DIENELACTONE HYDROLASE DOMAIN-CONTAINING PROTEIN-RELATED"/>
    <property type="match status" value="1"/>
</dbReference>
<dbReference type="SUPFAM" id="SSF53474">
    <property type="entry name" value="alpha/beta-Hydrolases"/>
    <property type="match status" value="1"/>
</dbReference>
<dbReference type="STRING" id="1193682.BJP25_15810"/>
<reference evidence="3 4" key="1">
    <citation type="submission" date="2016-10" db="EMBL/GenBank/DDBJ databases">
        <title>The Draft Genome Sequence of Actinokineospora bangkokensis 44EHWT reveals the biosynthetic pathway of antifungal compounds Thailandins with unusual extender unit butylmalonyl-CoA.</title>
        <authorList>
            <person name="Greule A."/>
            <person name="Intra B."/>
            <person name="Flemming S."/>
            <person name="Rommel M.G."/>
            <person name="Panbangred W."/>
            <person name="Bechthold A."/>
        </authorList>
    </citation>
    <scope>NUCLEOTIDE SEQUENCE [LARGE SCALE GENOMIC DNA]</scope>
    <source>
        <strain evidence="3 4">44EHW</strain>
    </source>
</reference>
<evidence type="ECO:0000313" key="3">
    <source>
        <dbReference type="EMBL" id="OLR93721.1"/>
    </source>
</evidence>
<dbReference type="GO" id="GO:0016787">
    <property type="term" value="F:hydrolase activity"/>
    <property type="evidence" value="ECO:0007669"/>
    <property type="project" value="UniProtKB-KW"/>
</dbReference>
<evidence type="ECO:0008006" key="5">
    <source>
        <dbReference type="Google" id="ProtNLM"/>
    </source>
</evidence>
<sequence length="440" mass="47401">MSPSLATRLFISACAFTGTTDLAAARKGAAYFLPALFAQRYANMGGLDRAAFARQLDGVRSFRDDRWCGHWNAIAAQHVAVAERALEDLIGSPAPGLLDAASRVGALPLTDAQTARLAPAALHLADHGPQPQGTDPQQAGGPAAVVLDAWLKAITYYQISAFPGHSPARTRAYWRSRRLFDALLALMAPAIGLGVEEVEIPVEGDLVHGYLVLPPGPGPHPTVLVTNGLEGTTQELLIPLMRYRDDGIGVFVMEMPGTYASHQPMSADSQQAYHRVIDHLVADPRVDADRLGVVGVSFGGYWSTRLAATDPRLRCAVACGALTYHSFQTSGSLGMPQAIIQALRDTTGATSLLDLGRKLRALSLKDTYADIDIPLLVINGADDTLASPQDSIDLAERARDATLLLYPDDDHCAMGHYRDWLDESRRWLHHHLTTASPAPR</sequence>